<accession>A0ABT0JSM6</accession>
<evidence type="ECO:0000256" key="2">
    <source>
        <dbReference type="SAM" id="Phobius"/>
    </source>
</evidence>
<dbReference type="RefSeq" id="WP_248815093.1">
    <property type="nucleotide sequence ID" value="NZ_JALKFT010000001.1"/>
</dbReference>
<keyword evidence="2" id="KW-1133">Transmembrane helix</keyword>
<feature type="compositionally biased region" description="Polar residues" evidence="1">
    <location>
        <begin position="187"/>
        <end position="202"/>
    </location>
</feature>
<feature type="transmembrane region" description="Helical" evidence="2">
    <location>
        <begin position="102"/>
        <end position="121"/>
    </location>
</feature>
<organism evidence="3 4">
    <name type="scientific">Frankia umida</name>
    <dbReference type="NCBI Taxonomy" id="573489"/>
    <lineage>
        <taxon>Bacteria</taxon>
        <taxon>Bacillati</taxon>
        <taxon>Actinomycetota</taxon>
        <taxon>Actinomycetes</taxon>
        <taxon>Frankiales</taxon>
        <taxon>Frankiaceae</taxon>
        <taxon>Frankia</taxon>
    </lineage>
</organism>
<feature type="region of interest" description="Disordered" evidence="1">
    <location>
        <begin position="187"/>
        <end position="210"/>
    </location>
</feature>
<keyword evidence="2" id="KW-0812">Transmembrane</keyword>
<evidence type="ECO:0008006" key="5">
    <source>
        <dbReference type="Google" id="ProtNLM"/>
    </source>
</evidence>
<feature type="transmembrane region" description="Helical" evidence="2">
    <location>
        <begin position="21"/>
        <end position="40"/>
    </location>
</feature>
<evidence type="ECO:0000313" key="4">
    <source>
        <dbReference type="Proteomes" id="UP001201873"/>
    </source>
</evidence>
<feature type="transmembrane region" description="Helical" evidence="2">
    <location>
        <begin position="163"/>
        <end position="181"/>
    </location>
</feature>
<keyword evidence="2" id="KW-0472">Membrane</keyword>
<keyword evidence="4" id="KW-1185">Reference proteome</keyword>
<feature type="transmembrane region" description="Helical" evidence="2">
    <location>
        <begin position="46"/>
        <end position="66"/>
    </location>
</feature>
<feature type="transmembrane region" description="Helical" evidence="2">
    <location>
        <begin position="78"/>
        <end position="96"/>
    </location>
</feature>
<proteinExistence type="predicted"/>
<evidence type="ECO:0000313" key="3">
    <source>
        <dbReference type="EMBL" id="MCK9874529.1"/>
    </source>
</evidence>
<reference evidence="3 4" key="1">
    <citation type="submission" date="2022-04" db="EMBL/GenBank/DDBJ databases">
        <title>Genome diversity in the genus Frankia.</title>
        <authorList>
            <person name="Carlos-Shanley C."/>
            <person name="Hahn D."/>
        </authorList>
    </citation>
    <scope>NUCLEOTIDE SEQUENCE [LARGE SCALE GENOMIC DNA]</scope>
    <source>
        <strain evidence="3 4">Ag45/Mut15</strain>
    </source>
</reference>
<comment type="caution">
    <text evidence="3">The sequence shown here is derived from an EMBL/GenBank/DDBJ whole genome shotgun (WGS) entry which is preliminary data.</text>
</comment>
<sequence length="210" mass="21317">MTTTTAPSADLGAVAQALRRLYLLRFGFALVWAVVMFLTGSSIGPVSATLLVIYPLFDVGAAIVDARSCRASRSARGLQVNIAISGIAAVGLAFAAASGVPAVLRVWGVWAIVAGLVQLVVALSRRAALGGQWSMIASGALSAVAGISFLLQAASSHDSVRNLGGYALLGGIFFLVSALRLGRDANPNTGAGTSRQTRTQTPPAAHGTAG</sequence>
<feature type="transmembrane region" description="Helical" evidence="2">
    <location>
        <begin position="133"/>
        <end position="151"/>
    </location>
</feature>
<protein>
    <recommendedName>
        <fullName evidence="5">Integral membrane protein</fullName>
    </recommendedName>
</protein>
<evidence type="ECO:0000256" key="1">
    <source>
        <dbReference type="SAM" id="MobiDB-lite"/>
    </source>
</evidence>
<dbReference type="EMBL" id="JALKFT010000001">
    <property type="protein sequence ID" value="MCK9874529.1"/>
    <property type="molecule type" value="Genomic_DNA"/>
</dbReference>
<dbReference type="Proteomes" id="UP001201873">
    <property type="component" value="Unassembled WGS sequence"/>
</dbReference>
<name>A0ABT0JSM6_9ACTN</name>
<gene>
    <name evidence="3" type="ORF">MXD59_01820</name>
</gene>